<keyword evidence="14 25" id="KW-0472">Membrane</keyword>
<comment type="pathway">
    <text evidence="4">Protein modification; protein glycosylation.</text>
</comment>
<dbReference type="InterPro" id="IPR028098">
    <property type="entry name" value="Glyco_trans_4-like_N"/>
</dbReference>
<evidence type="ECO:0000313" key="29">
    <source>
        <dbReference type="Proteomes" id="UP000249619"/>
    </source>
</evidence>
<evidence type="ECO:0000256" key="20">
    <source>
        <dbReference type="ARBA" id="ARBA00032333"/>
    </source>
</evidence>
<evidence type="ECO:0000313" key="28">
    <source>
        <dbReference type="EMBL" id="RAR09636.1"/>
    </source>
</evidence>
<evidence type="ECO:0000256" key="4">
    <source>
        <dbReference type="ARBA" id="ARBA00004922"/>
    </source>
</evidence>
<evidence type="ECO:0000256" key="3">
    <source>
        <dbReference type="ARBA" id="ARBA00004586"/>
    </source>
</evidence>
<accession>A0A364N1L9</accession>
<keyword evidence="10 25" id="KW-0812">Transmembrane</keyword>
<name>A0A364N1L9_STELY</name>
<evidence type="ECO:0000256" key="22">
    <source>
        <dbReference type="ARBA" id="ARBA00045103"/>
    </source>
</evidence>
<feature type="region of interest" description="Disordered" evidence="24">
    <location>
        <begin position="1"/>
        <end position="26"/>
    </location>
</feature>
<dbReference type="InterPro" id="IPR001296">
    <property type="entry name" value="Glyco_trans_1"/>
</dbReference>
<evidence type="ECO:0000256" key="18">
    <source>
        <dbReference type="ARBA" id="ARBA00030746"/>
    </source>
</evidence>
<dbReference type="Pfam" id="PF14580">
    <property type="entry name" value="LRR_9"/>
    <property type="match status" value="1"/>
</dbReference>
<dbReference type="UniPathway" id="UPA00378"/>
<keyword evidence="9 28" id="KW-0808">Transferase</keyword>
<dbReference type="EC" id="2.4.1.132" evidence="6"/>
<dbReference type="GO" id="GO:0102704">
    <property type="term" value="F:GDP-Man:Man(2)GlcNAc(2)-PP-Dol alpha-1,6-mannosyltransferase activity"/>
    <property type="evidence" value="ECO:0007669"/>
    <property type="project" value="UniProtKB-EC"/>
</dbReference>
<evidence type="ECO:0000256" key="23">
    <source>
        <dbReference type="ARBA" id="ARBA00045104"/>
    </source>
</evidence>
<evidence type="ECO:0000256" key="7">
    <source>
        <dbReference type="ARBA" id="ARBA00022614"/>
    </source>
</evidence>
<gene>
    <name evidence="28" type="ORF">DDE83_005390</name>
</gene>
<keyword evidence="7" id="KW-0433">Leucine-rich repeat</keyword>
<sequence length="833" mass="92080">MYSTGDGGSPSRACLGTISKAERPGGSSGRALVDLIMAKVKATRSGATTADEKLKPQQIMAEKKKQQQHVVFFHPDLGIGGAERLVIDAAVGLQNRGHKVTIFTSHCDAQHCFDEARDGTLDVRVRGNSIVPSTIFGRFAILCAILRQVHLMLQIALLTEELQRLAPSAFFVDQLSAGIPLLRLLQSRQRIIFYCHFPDKLLAKKGGVLKTLYRRPFDWLESWSTGCSDTIVVNSNFTKRIFADAFPSLKDREPGVVYPCVDTNVDGSVQPVAPLWKNKKVLLSINRFEKKKDVALAVRAFAGLSPTEREDARLVIAGGYDARVPENVTTYTELCELAHSLDLKHATAKTAIAAQSIPDDIAVLFLHSVPDAFKATLLSTSRLLVYTPLHEHFGIVPLEAMLVGTPVLAANEGGPTETVISGQTGWLRDVRKVQDWTDVMRIALEDGDGEQRLKEMGTWGKERVIAEFSKEKLAERLETEIQDMLCMAVRPPLIPFAALVVAVGLMGALAALLPHTRPKMGHVLMACMRSPDRVSQPMADGVASDEQSTTTTKFMSISKTEEPESFTGVMCKYIAPILYAQYTPSHTAKMRLTTDLINNSLSFINCLTERELDLRGHKISAIENMGAARDNDAIDLTDNDIAQLGNFPLQPRLRTLFLAQNRISNMQPNLSSSIPNLRTLVLTKNRIAELADLDPLAGFKSLVYLSLMGNPVTSKENYRYWVIWRCPSVRFLDFTKVRDVERKKAVELFGTMEEPTELANQISSNKSKGFVVPTFTNGADSGKERIYTDDEKKRMRAAILNASSLAEMARLEKDFAEGRIPAYILEGGDPMET</sequence>
<dbReference type="AlphaFoldDB" id="A0A364N1L9"/>
<comment type="catalytic activity">
    <reaction evidence="23">
        <text>an alpha-D-Man-(1-&gt;3)-beta-D-Man-(1-&gt;4)-beta-D-GlcNAc-(1-&gt;4)-alpha-D-GlcNAc-diphospho-di-trans,poly-cis-dolichol + GDP-alpha-D-mannose = an alpha-D-Man-(1-&gt;3)-[alpha-D-Man-(1-&gt;6)]-beta-D-Man-(1-&gt;4)-beta-D-GlcNAc-(1-&gt;4)-alpha-D-GlcNAc-diphospho-di-trans,poly-cis-dolichol + GDP + H(+)</text>
        <dbReference type="Rhea" id="RHEA:29519"/>
        <dbReference type="Rhea" id="RHEA-COMP:19513"/>
        <dbReference type="Rhea" id="RHEA-COMP:19515"/>
        <dbReference type="ChEBI" id="CHEBI:15378"/>
        <dbReference type="ChEBI" id="CHEBI:57527"/>
        <dbReference type="ChEBI" id="CHEBI:58189"/>
        <dbReference type="ChEBI" id="CHEBI:132510"/>
        <dbReference type="ChEBI" id="CHEBI:132511"/>
        <dbReference type="EC" id="2.4.1.257"/>
    </reaction>
    <physiologicalReaction direction="left-to-right" evidence="23">
        <dbReference type="Rhea" id="RHEA:29520"/>
    </physiologicalReaction>
</comment>
<evidence type="ECO:0000256" key="17">
    <source>
        <dbReference type="ARBA" id="ARBA00024238"/>
    </source>
</evidence>
<evidence type="ECO:0000259" key="26">
    <source>
        <dbReference type="Pfam" id="PF00534"/>
    </source>
</evidence>
<evidence type="ECO:0000256" key="13">
    <source>
        <dbReference type="ARBA" id="ARBA00022989"/>
    </source>
</evidence>
<dbReference type="InterPro" id="IPR032675">
    <property type="entry name" value="LRR_dom_sf"/>
</dbReference>
<dbReference type="EMBL" id="QGDH01000073">
    <property type="protein sequence ID" value="RAR09636.1"/>
    <property type="molecule type" value="Genomic_DNA"/>
</dbReference>
<dbReference type="Proteomes" id="UP000249619">
    <property type="component" value="Unassembled WGS sequence"/>
</dbReference>
<dbReference type="SUPFAM" id="SSF53756">
    <property type="entry name" value="UDP-Glycosyltransferase/glycogen phosphorylase"/>
    <property type="match status" value="1"/>
</dbReference>
<dbReference type="STRING" id="183478.A0A364N1L9"/>
<evidence type="ECO:0000256" key="8">
    <source>
        <dbReference type="ARBA" id="ARBA00022676"/>
    </source>
</evidence>
<evidence type="ECO:0000256" key="21">
    <source>
        <dbReference type="ARBA" id="ARBA00032874"/>
    </source>
</evidence>
<dbReference type="SUPFAM" id="SSF52058">
    <property type="entry name" value="L domain-like"/>
    <property type="match status" value="1"/>
</dbReference>
<dbReference type="EC" id="2.4.1.257" evidence="5"/>
<comment type="catalytic activity">
    <reaction evidence="22">
        <text>a beta-D-Man-(1-&gt;4)-beta-D-GlcNAc-(1-&gt;4)-alpha-D-GlcNAc-diphospho-di-trans,poly-cis-dolichol + GDP-alpha-D-mannose = an alpha-D-Man-(1-&gt;3)-beta-D-Man-(1-&gt;4)-beta-D-GlcNAc-(1-&gt;4)-alpha-D-GlcNAc-diphospho-di-trans,poly-cis-dolichol + GDP + H(+)</text>
        <dbReference type="Rhea" id="RHEA:29515"/>
        <dbReference type="Rhea" id="RHEA-COMP:19511"/>
        <dbReference type="Rhea" id="RHEA-COMP:19513"/>
        <dbReference type="ChEBI" id="CHEBI:15378"/>
        <dbReference type="ChEBI" id="CHEBI:57527"/>
        <dbReference type="ChEBI" id="CHEBI:58189"/>
        <dbReference type="ChEBI" id="CHEBI:58472"/>
        <dbReference type="ChEBI" id="CHEBI:132510"/>
        <dbReference type="EC" id="2.4.1.132"/>
    </reaction>
    <physiologicalReaction direction="left-to-right" evidence="22">
        <dbReference type="Rhea" id="RHEA:29516"/>
    </physiologicalReaction>
</comment>
<keyword evidence="11" id="KW-0677">Repeat</keyword>
<dbReference type="Gene3D" id="3.40.50.2000">
    <property type="entry name" value="Glycogen Phosphorylase B"/>
    <property type="match status" value="2"/>
</dbReference>
<evidence type="ECO:0000256" key="9">
    <source>
        <dbReference type="ARBA" id="ARBA00022679"/>
    </source>
</evidence>
<evidence type="ECO:0000259" key="27">
    <source>
        <dbReference type="Pfam" id="PF13439"/>
    </source>
</evidence>
<keyword evidence="15" id="KW-0539">Nucleus</keyword>
<comment type="similarity">
    <text evidence="16">Belongs to the U2 small nuclear ribonucleoprotein A family.</text>
</comment>
<dbReference type="PROSITE" id="PS51450">
    <property type="entry name" value="LRR"/>
    <property type="match status" value="1"/>
</dbReference>
<dbReference type="Gene3D" id="3.80.10.10">
    <property type="entry name" value="Ribonuclease Inhibitor"/>
    <property type="match status" value="1"/>
</dbReference>
<dbReference type="GO" id="GO:0005634">
    <property type="term" value="C:nucleus"/>
    <property type="evidence" value="ECO:0007669"/>
    <property type="project" value="UniProtKB-SubCell"/>
</dbReference>
<dbReference type="Pfam" id="PF13439">
    <property type="entry name" value="Glyco_transf_4"/>
    <property type="match status" value="1"/>
</dbReference>
<dbReference type="PANTHER" id="PTHR45918">
    <property type="entry name" value="ALPHA-1,3/1,6-MANNOSYLTRANSFERASE ALG2"/>
    <property type="match status" value="1"/>
</dbReference>
<feature type="transmembrane region" description="Helical" evidence="25">
    <location>
        <begin position="493"/>
        <end position="513"/>
    </location>
</feature>
<evidence type="ECO:0000256" key="14">
    <source>
        <dbReference type="ARBA" id="ARBA00023136"/>
    </source>
</evidence>
<evidence type="ECO:0000256" key="15">
    <source>
        <dbReference type="ARBA" id="ARBA00023242"/>
    </source>
</evidence>
<keyword evidence="29" id="KW-1185">Reference proteome</keyword>
<evidence type="ECO:0000256" key="6">
    <source>
        <dbReference type="ARBA" id="ARBA00012649"/>
    </source>
</evidence>
<comment type="function">
    <text evidence="1">Mannosylates Man(2)GlcNAc(2)-dolichol diphosphate and Man(1)GlcNAc(2)-dolichol diphosphate to form Man(3)GlcNAc(2)-dolichol diphosphate.</text>
</comment>
<evidence type="ECO:0000256" key="11">
    <source>
        <dbReference type="ARBA" id="ARBA00022737"/>
    </source>
</evidence>
<feature type="domain" description="Glycosyltransferase subfamily 4-like N-terminal" evidence="27">
    <location>
        <begin position="79"/>
        <end position="264"/>
    </location>
</feature>
<evidence type="ECO:0000256" key="16">
    <source>
        <dbReference type="ARBA" id="ARBA00024196"/>
    </source>
</evidence>
<keyword evidence="13 25" id="KW-1133">Transmembrane helix</keyword>
<dbReference type="FunFam" id="3.80.10.10:FF:000026">
    <property type="entry name" value="U2 small nuclear ribonucleoprotein A"/>
    <property type="match status" value="1"/>
</dbReference>
<keyword evidence="12" id="KW-0256">Endoplasmic reticulum</keyword>
<dbReference type="CDD" id="cd03805">
    <property type="entry name" value="GT4_ALG2-like"/>
    <property type="match status" value="1"/>
</dbReference>
<protein>
    <recommendedName>
        <fullName evidence="17">U2 small nuclear ribonucleoprotein A'</fullName>
        <ecNumber evidence="6">2.4.1.132</ecNumber>
        <ecNumber evidence="5">2.4.1.257</ecNumber>
    </recommendedName>
    <alternativeName>
        <fullName evidence="18">Asparagine-linked glycosylation protein 2</fullName>
    </alternativeName>
    <alternativeName>
        <fullName evidence="19">GDP-Man:Man(1)GlcNAc(2)-PP-Dol alpha-1,3-mannosyltransferase</fullName>
    </alternativeName>
    <alternativeName>
        <fullName evidence="21">GDP-Man:Man(1)GlcNAc(2)-PP-dolichol mannosyltransferase</fullName>
    </alternativeName>
    <alternativeName>
        <fullName evidence="20">GDP-Man:Man(2)GlcNAc(2)-PP-Dol alpha-1,6-mannosyltransferase</fullName>
    </alternativeName>
</protein>
<feature type="domain" description="Glycosyl transferase family 1" evidence="26">
    <location>
        <begin position="277"/>
        <end position="456"/>
    </location>
</feature>
<dbReference type="InterPro" id="IPR027054">
    <property type="entry name" value="ALG2"/>
</dbReference>
<evidence type="ECO:0000256" key="5">
    <source>
        <dbReference type="ARBA" id="ARBA00011969"/>
    </source>
</evidence>
<dbReference type="Pfam" id="PF00534">
    <property type="entry name" value="Glycos_transf_1"/>
    <property type="match status" value="1"/>
</dbReference>
<comment type="subcellular location">
    <subcellularLocation>
        <location evidence="3">Endoplasmic reticulum membrane</location>
    </subcellularLocation>
    <subcellularLocation>
        <location evidence="2">Nucleus</location>
    </subcellularLocation>
</comment>
<reference evidence="29" key="1">
    <citation type="submission" date="2018-05" db="EMBL/GenBank/DDBJ databases">
        <title>Draft genome sequence of Stemphylium lycopersici strain CIDEFI 213.</title>
        <authorList>
            <person name="Medina R."/>
            <person name="Franco M.E.E."/>
            <person name="Lucentini C.G."/>
            <person name="Saparrat M.C.N."/>
            <person name="Balatti P.A."/>
        </authorList>
    </citation>
    <scope>NUCLEOTIDE SEQUENCE [LARGE SCALE GENOMIC DNA]</scope>
    <source>
        <strain evidence="29">CIDEFI 213</strain>
    </source>
</reference>
<proteinExistence type="inferred from homology"/>
<evidence type="ECO:0000256" key="24">
    <source>
        <dbReference type="SAM" id="MobiDB-lite"/>
    </source>
</evidence>
<organism evidence="28 29">
    <name type="scientific">Stemphylium lycopersici</name>
    <name type="common">Tomato gray leaf spot disease fungus</name>
    <name type="synonym">Thyrospora lycopersici</name>
    <dbReference type="NCBI Taxonomy" id="183478"/>
    <lineage>
        <taxon>Eukaryota</taxon>
        <taxon>Fungi</taxon>
        <taxon>Dikarya</taxon>
        <taxon>Ascomycota</taxon>
        <taxon>Pezizomycotina</taxon>
        <taxon>Dothideomycetes</taxon>
        <taxon>Pleosporomycetidae</taxon>
        <taxon>Pleosporales</taxon>
        <taxon>Pleosporineae</taxon>
        <taxon>Pleosporaceae</taxon>
        <taxon>Stemphylium</taxon>
    </lineage>
</organism>
<keyword evidence="8 28" id="KW-0328">Glycosyltransferase</keyword>
<dbReference type="GO" id="GO:0004378">
    <property type="term" value="F:GDP-Man:Man(1)GlcNAc(2)-PP-Dol alpha-1,3-mannosyltransferase activity"/>
    <property type="evidence" value="ECO:0007669"/>
    <property type="project" value="UniProtKB-EC"/>
</dbReference>
<comment type="caution">
    <text evidence="28">The sequence shown here is derived from an EMBL/GenBank/DDBJ whole genome shotgun (WGS) entry which is preliminary data.</text>
</comment>
<dbReference type="InterPro" id="IPR001611">
    <property type="entry name" value="Leu-rich_rpt"/>
</dbReference>
<dbReference type="GO" id="GO:0005789">
    <property type="term" value="C:endoplasmic reticulum membrane"/>
    <property type="evidence" value="ECO:0007669"/>
    <property type="project" value="UniProtKB-SubCell"/>
</dbReference>
<evidence type="ECO:0000256" key="12">
    <source>
        <dbReference type="ARBA" id="ARBA00022824"/>
    </source>
</evidence>
<evidence type="ECO:0000256" key="1">
    <source>
        <dbReference type="ARBA" id="ARBA00003142"/>
    </source>
</evidence>
<evidence type="ECO:0000256" key="19">
    <source>
        <dbReference type="ARBA" id="ARBA00032047"/>
    </source>
</evidence>
<evidence type="ECO:0000256" key="2">
    <source>
        <dbReference type="ARBA" id="ARBA00004123"/>
    </source>
</evidence>
<evidence type="ECO:0000256" key="25">
    <source>
        <dbReference type="SAM" id="Phobius"/>
    </source>
</evidence>
<evidence type="ECO:0000256" key="10">
    <source>
        <dbReference type="ARBA" id="ARBA00022692"/>
    </source>
</evidence>
<dbReference type="PANTHER" id="PTHR45918:SF1">
    <property type="entry name" value="ALPHA-1,3_1,6-MANNOSYLTRANSFERASE ALG2"/>
    <property type="match status" value="1"/>
</dbReference>